<sequence>MAKRKNKPLIDSDSSSECSDLDSQFLNLAKKKKKPGESPPSSRPNNKSSDSESDWDEDDKKNDKSTSSSESESNSDARSDTSQKKEPPRASRKSSSDYTEEVKKKPEPRKSDIRNSIDSVGSVKKKDSYSEPEEGEVSSHSSDNDSIDSEEEFDDGYDENLMGDEEDRARLAAMSEKEREQEIFKRIERRDLMKTRWEIERKLRLAKRSAAERGASPGEVARRREARRRRRAKRRREAPRRGPSPAAGQRSPHRPDDQRNEPVEPHEKRDPRDREIDVEPPKEQENEKEMPPQSPGELLDDSKDNEASERSASPLFGAKTERKRNVDDRRQNAMAALRAQRDAKATRTEHKQRKRMEEEKDKDEEDDADAEIIGGTSKQSVKLKASDIYSDDSGSDSEDNKSQGRRSSSSSSSSGAEEEEKKREEVEVKYADTRDQINKLRLSRFKLERLVHLPFFARVVTGCFVRIGIGNNNGNPVYRVAEIMDVYETAKVYNLGGTRTNKGLKLRHGTQDRVFRLEFVSNQEFTDTEFQKWYKAIKDANKKPPTMDFVRSKISEVKEALMYEFKEEDIEKIVAEKERFRAHPTNYAMKKTQLMKERDVAQLRGDDELVMDLNAKIQELEDRASQLDKTRTSSIQSISYINNRNRKLNVETAEKAIMEEVKANKGKKQDDPFTRRHTKPVMNFKSHQGGRSQELMRNEEAAVEAQKQREEEERAARERQERDRLMQQASEEQRGRREGAPEAAGDGAPHSHSLYSLHDFDISIDLDLPVAKSMSAEPRQLAAKVKETGPKRSLNLDEYKKRHGLI</sequence>
<evidence type="ECO:0000256" key="3">
    <source>
        <dbReference type="ARBA" id="ARBA00023163"/>
    </source>
</evidence>
<dbReference type="PROSITE" id="PS51360">
    <property type="entry name" value="PLUS3"/>
    <property type="match status" value="1"/>
</dbReference>
<dbReference type="EMBL" id="OW152840">
    <property type="protein sequence ID" value="CAH2062024.1"/>
    <property type="molecule type" value="Genomic_DNA"/>
</dbReference>
<feature type="compositionally biased region" description="Basic and acidic residues" evidence="6">
    <location>
        <begin position="694"/>
        <end position="740"/>
    </location>
</feature>
<dbReference type="Gene3D" id="3.90.70.200">
    <property type="entry name" value="Plus-3 domain"/>
    <property type="match status" value="1"/>
</dbReference>
<dbReference type="SMART" id="SM00719">
    <property type="entry name" value="Plus3"/>
    <property type="match status" value="1"/>
</dbReference>
<dbReference type="InterPro" id="IPR036128">
    <property type="entry name" value="Plus3-like_sf"/>
</dbReference>
<evidence type="ECO:0000256" key="4">
    <source>
        <dbReference type="ARBA" id="ARBA00023242"/>
    </source>
</evidence>
<feature type="compositionally biased region" description="Basic and acidic residues" evidence="6">
    <location>
        <begin position="75"/>
        <end position="89"/>
    </location>
</feature>
<feature type="region of interest" description="Disordered" evidence="6">
    <location>
        <begin position="660"/>
        <end position="751"/>
    </location>
</feature>
<comment type="subcellular location">
    <subcellularLocation>
        <location evidence="1">Nucleus</location>
    </subcellularLocation>
</comment>
<keyword evidence="5" id="KW-0175">Coiled coil</keyword>
<keyword evidence="3" id="KW-0804">Transcription</keyword>
<dbReference type="Proteomes" id="UP000837857">
    <property type="component" value="Chromosome 28"/>
</dbReference>
<feature type="compositionally biased region" description="Basic and acidic residues" evidence="6">
    <location>
        <begin position="319"/>
        <end position="331"/>
    </location>
</feature>
<feature type="compositionally biased region" description="Low complexity" evidence="6">
    <location>
        <begin position="241"/>
        <end position="250"/>
    </location>
</feature>
<feature type="compositionally biased region" description="Basic and acidic residues" evidence="6">
    <location>
        <begin position="339"/>
        <end position="359"/>
    </location>
</feature>
<keyword evidence="2" id="KW-0805">Transcription regulation</keyword>
<evidence type="ECO:0000256" key="6">
    <source>
        <dbReference type="SAM" id="MobiDB-lite"/>
    </source>
</evidence>
<keyword evidence="4" id="KW-0539">Nucleus</keyword>
<feature type="compositionally biased region" description="Basic and acidic residues" evidence="6">
    <location>
        <begin position="660"/>
        <end position="674"/>
    </location>
</feature>
<feature type="non-terminal residue" evidence="8">
    <location>
        <position position="1"/>
    </location>
</feature>
<feature type="compositionally biased region" description="Acidic residues" evidence="6">
    <location>
        <begin position="360"/>
        <end position="370"/>
    </location>
</feature>
<reference evidence="8" key="1">
    <citation type="submission" date="2022-03" db="EMBL/GenBank/DDBJ databases">
        <authorList>
            <person name="Martin H S."/>
        </authorList>
    </citation>
    <scope>NUCLEOTIDE SEQUENCE</scope>
</reference>
<evidence type="ECO:0000256" key="2">
    <source>
        <dbReference type="ARBA" id="ARBA00023015"/>
    </source>
</evidence>
<feature type="compositionally biased region" description="Low complexity" evidence="6">
    <location>
        <begin position="405"/>
        <end position="415"/>
    </location>
</feature>
<protein>
    <recommendedName>
        <fullName evidence="7">Plus3 domain-containing protein</fullName>
    </recommendedName>
</protein>
<keyword evidence="9" id="KW-1185">Reference proteome</keyword>
<feature type="compositionally biased region" description="Low complexity" evidence="6">
    <location>
        <begin position="11"/>
        <end position="23"/>
    </location>
</feature>
<proteinExistence type="predicted"/>
<dbReference type="Pfam" id="PF03126">
    <property type="entry name" value="Plus-3"/>
    <property type="match status" value="1"/>
</dbReference>
<feature type="coiled-coil region" evidence="5">
    <location>
        <begin position="603"/>
        <end position="630"/>
    </location>
</feature>
<evidence type="ECO:0000313" key="9">
    <source>
        <dbReference type="Proteomes" id="UP000837857"/>
    </source>
</evidence>
<accession>A0ABN8IMU3</accession>
<dbReference type="PANTHER" id="PTHR13115">
    <property type="entry name" value="RNA POLYMERASE-ASSOCIATED PROTEIN RTF1 HOMOLOG"/>
    <property type="match status" value="1"/>
</dbReference>
<feature type="compositionally biased region" description="Acidic residues" evidence="6">
    <location>
        <begin position="145"/>
        <end position="166"/>
    </location>
</feature>
<feature type="domain" description="Plus3" evidence="7">
    <location>
        <begin position="431"/>
        <end position="562"/>
    </location>
</feature>
<feature type="compositionally biased region" description="Low complexity" evidence="6">
    <location>
        <begin position="65"/>
        <end position="74"/>
    </location>
</feature>
<dbReference type="InterPro" id="IPR004343">
    <property type="entry name" value="Plus-3_dom"/>
</dbReference>
<feature type="compositionally biased region" description="Basic and acidic residues" evidence="6">
    <location>
        <begin position="300"/>
        <end position="309"/>
    </location>
</feature>
<organism evidence="8 9">
    <name type="scientific">Iphiclides podalirius</name>
    <name type="common">scarce swallowtail</name>
    <dbReference type="NCBI Taxonomy" id="110791"/>
    <lineage>
        <taxon>Eukaryota</taxon>
        <taxon>Metazoa</taxon>
        <taxon>Ecdysozoa</taxon>
        <taxon>Arthropoda</taxon>
        <taxon>Hexapoda</taxon>
        <taxon>Insecta</taxon>
        <taxon>Pterygota</taxon>
        <taxon>Neoptera</taxon>
        <taxon>Endopterygota</taxon>
        <taxon>Lepidoptera</taxon>
        <taxon>Glossata</taxon>
        <taxon>Ditrysia</taxon>
        <taxon>Papilionoidea</taxon>
        <taxon>Papilionidae</taxon>
        <taxon>Papilioninae</taxon>
        <taxon>Iphiclides</taxon>
    </lineage>
</organism>
<evidence type="ECO:0000256" key="1">
    <source>
        <dbReference type="ARBA" id="ARBA00004123"/>
    </source>
</evidence>
<dbReference type="SUPFAM" id="SSF159042">
    <property type="entry name" value="Plus3-like"/>
    <property type="match status" value="1"/>
</dbReference>
<dbReference type="PANTHER" id="PTHR13115:SF8">
    <property type="entry name" value="RNA POLYMERASE-ASSOCIATED PROTEIN RTF1 HOMOLOG"/>
    <property type="match status" value="1"/>
</dbReference>
<feature type="compositionally biased region" description="Basic and acidic residues" evidence="6">
    <location>
        <begin position="253"/>
        <end position="290"/>
    </location>
</feature>
<feature type="region of interest" description="Disordered" evidence="6">
    <location>
        <begin position="1"/>
        <end position="190"/>
    </location>
</feature>
<name>A0ABN8IMU3_9NEOP</name>
<feature type="compositionally biased region" description="Basic and acidic residues" evidence="6">
    <location>
        <begin position="167"/>
        <end position="190"/>
    </location>
</feature>
<feature type="compositionally biased region" description="Basic and acidic residues" evidence="6">
    <location>
        <begin position="100"/>
        <end position="115"/>
    </location>
</feature>
<evidence type="ECO:0000313" key="8">
    <source>
        <dbReference type="EMBL" id="CAH2062024.1"/>
    </source>
</evidence>
<gene>
    <name evidence="8" type="ORF">IPOD504_LOCUS11644</name>
</gene>
<evidence type="ECO:0000256" key="5">
    <source>
        <dbReference type="SAM" id="Coils"/>
    </source>
</evidence>
<feature type="region of interest" description="Disordered" evidence="6">
    <location>
        <begin position="203"/>
        <end position="427"/>
    </location>
</feature>
<evidence type="ECO:0000259" key="7">
    <source>
        <dbReference type="PROSITE" id="PS51360"/>
    </source>
</evidence>
<feature type="compositionally biased region" description="Basic residues" evidence="6">
    <location>
        <begin position="224"/>
        <end position="238"/>
    </location>
</feature>